<sequence>MEHSFLIQVLMMLVIAIISIAILRRAGLPAILAYLLTGVISGPSGFNWFSQHQMQSVAELGVVLLMFSLGLEFSLPRLWAMRRTVFGLGSAQMIITMVLATCIALLSSFTIVESIVVGSAIALSSTAIVLKLLNEQGWLRRRHGELSVSVLLFQDIAVVPLLILLPLLASGGDVLSFSSVAWAMTEGVLIFAALMAFGKWGLPRMFDEVARSRSNELFMLSTLVVALLTGALTHWLGLSMALGAFLAGMLLGESQYKGQLEADIRPFRDLLMGLFFISIGMLMDFSLVIDFWGEILILLFAVILGKALVIFALLRFAKESFGISVATALTLAQVGEFSFVVLALAVNYNLLDIVLSTKLVMVAVMSMALAPWLVRHSLDIARIMQGARPKEIEAPLIVPSIEKDENQEKDLVLILGYGRVGQTIARFMKTEAVPFLVLDLDPTRVSEARKAGEPVYFGDVCKRSILKQAKIKEAKLIVLTFSDGRLLEEVLPLCRYLAPDAKILVRTRDDSNLAELEAAGASQVIPESLEGSLMLVSQVLYQCGVPLTRILKRLEFERRNHYQYLHGFFSGSETDFTLEHLHAVSLPKGAYAVGLTLAELPWDKLRVELRAVRRNGAEIEKPELDWVIRSADILILLGKPRRIEKAENYLLQG</sequence>
<dbReference type="GO" id="GO:0008324">
    <property type="term" value="F:monoatomic cation transmembrane transporter activity"/>
    <property type="evidence" value="ECO:0007669"/>
    <property type="project" value="InterPro"/>
</dbReference>
<dbReference type="Gene3D" id="3.40.50.720">
    <property type="entry name" value="NAD(P)-binding Rossmann-like Domain"/>
    <property type="match status" value="1"/>
</dbReference>
<evidence type="ECO:0000256" key="10">
    <source>
        <dbReference type="SAM" id="Phobius"/>
    </source>
</evidence>
<dbReference type="GO" id="GO:1902600">
    <property type="term" value="P:proton transmembrane transport"/>
    <property type="evidence" value="ECO:0007669"/>
    <property type="project" value="InterPro"/>
</dbReference>
<dbReference type="RefSeq" id="WP_144040199.1">
    <property type="nucleotide sequence ID" value="NZ_BMPL01000010.1"/>
</dbReference>
<gene>
    <name evidence="13" type="ORF">FN961_10825</name>
</gene>
<feature type="transmembrane region" description="Helical" evidence="10">
    <location>
        <begin position="30"/>
        <end position="50"/>
    </location>
</feature>
<evidence type="ECO:0000256" key="3">
    <source>
        <dbReference type="ARBA" id="ARBA00022449"/>
    </source>
</evidence>
<feature type="transmembrane region" description="Helical" evidence="10">
    <location>
        <begin position="146"/>
        <end position="168"/>
    </location>
</feature>
<feature type="transmembrane region" description="Helical" evidence="10">
    <location>
        <begin position="174"/>
        <end position="197"/>
    </location>
</feature>
<dbReference type="SUPFAM" id="SSF116726">
    <property type="entry name" value="TrkA C-terminal domain-like"/>
    <property type="match status" value="1"/>
</dbReference>
<dbReference type="InterPro" id="IPR036721">
    <property type="entry name" value="RCK_C_sf"/>
</dbReference>
<keyword evidence="4" id="KW-0633">Potassium transport</keyword>
<dbReference type="InterPro" id="IPR038770">
    <property type="entry name" value="Na+/solute_symporter_sf"/>
</dbReference>
<keyword evidence="9 10" id="KW-0472">Membrane</keyword>
<evidence type="ECO:0000313" key="14">
    <source>
        <dbReference type="Proteomes" id="UP000318126"/>
    </source>
</evidence>
<keyword evidence="7 10" id="KW-1133">Transmembrane helix</keyword>
<feature type="transmembrane region" description="Helical" evidence="10">
    <location>
        <begin position="270"/>
        <end position="289"/>
    </location>
</feature>
<evidence type="ECO:0000256" key="6">
    <source>
        <dbReference type="ARBA" id="ARBA00022958"/>
    </source>
</evidence>
<organism evidence="13 14">
    <name type="scientific">Shewanella hanedai</name>
    <name type="common">Alteromonas hanedai</name>
    <dbReference type="NCBI Taxonomy" id="25"/>
    <lineage>
        <taxon>Bacteria</taxon>
        <taxon>Pseudomonadati</taxon>
        <taxon>Pseudomonadota</taxon>
        <taxon>Gammaproteobacteria</taxon>
        <taxon>Alteromonadales</taxon>
        <taxon>Shewanellaceae</taxon>
        <taxon>Shewanella</taxon>
    </lineage>
</organism>
<evidence type="ECO:0000259" key="12">
    <source>
        <dbReference type="PROSITE" id="PS51202"/>
    </source>
</evidence>
<evidence type="ECO:0000256" key="2">
    <source>
        <dbReference type="ARBA" id="ARBA00022448"/>
    </source>
</evidence>
<dbReference type="Gene3D" id="1.20.1530.20">
    <property type="match status" value="1"/>
</dbReference>
<dbReference type="InterPro" id="IPR006153">
    <property type="entry name" value="Cation/H_exchanger_TM"/>
</dbReference>
<dbReference type="InterPro" id="IPR006037">
    <property type="entry name" value="RCK_C"/>
</dbReference>
<proteinExistence type="predicted"/>
<keyword evidence="2" id="KW-0813">Transport</keyword>
<feature type="transmembrane region" description="Helical" evidence="10">
    <location>
        <begin position="353"/>
        <end position="374"/>
    </location>
</feature>
<evidence type="ECO:0000256" key="5">
    <source>
        <dbReference type="ARBA" id="ARBA00022692"/>
    </source>
</evidence>
<dbReference type="Pfam" id="PF00999">
    <property type="entry name" value="Na_H_Exchanger"/>
    <property type="match status" value="1"/>
</dbReference>
<evidence type="ECO:0000256" key="9">
    <source>
        <dbReference type="ARBA" id="ARBA00023136"/>
    </source>
</evidence>
<feature type="transmembrane region" description="Helical" evidence="10">
    <location>
        <begin position="56"/>
        <end position="73"/>
    </location>
</feature>
<keyword evidence="5 10" id="KW-0812">Transmembrane</keyword>
<keyword evidence="3" id="KW-0050">Antiport</keyword>
<reference evidence="14" key="1">
    <citation type="submission" date="2019-07" db="EMBL/GenBank/DDBJ databases">
        <title>Shewanella sp. YLB-08 draft genomic sequence.</title>
        <authorList>
            <person name="Yu L."/>
        </authorList>
    </citation>
    <scope>NUCLEOTIDE SEQUENCE [LARGE SCALE GENOMIC DNA]</scope>
    <source>
        <strain evidence="14">JCM 20706</strain>
    </source>
</reference>
<feature type="domain" description="RCK C-terminal" evidence="12">
    <location>
        <begin position="569"/>
        <end position="652"/>
    </location>
</feature>
<dbReference type="AlphaFoldDB" id="A0A553JPE5"/>
<feature type="transmembrane region" description="Helical" evidence="10">
    <location>
        <begin position="321"/>
        <end position="347"/>
    </location>
</feature>
<dbReference type="Pfam" id="PF02254">
    <property type="entry name" value="TrkA_N"/>
    <property type="match status" value="1"/>
</dbReference>
<dbReference type="InterPro" id="IPR003148">
    <property type="entry name" value="RCK_N"/>
</dbReference>
<feature type="transmembrane region" description="Helical" evidence="10">
    <location>
        <begin position="217"/>
        <end position="235"/>
    </location>
</feature>
<dbReference type="InterPro" id="IPR036291">
    <property type="entry name" value="NAD(P)-bd_dom_sf"/>
</dbReference>
<dbReference type="Proteomes" id="UP000318126">
    <property type="component" value="Unassembled WGS sequence"/>
</dbReference>
<evidence type="ECO:0000256" key="1">
    <source>
        <dbReference type="ARBA" id="ARBA00004141"/>
    </source>
</evidence>
<evidence type="ECO:0000313" key="13">
    <source>
        <dbReference type="EMBL" id="TRY14315.1"/>
    </source>
</evidence>
<dbReference type="GO" id="GO:0005886">
    <property type="term" value="C:plasma membrane"/>
    <property type="evidence" value="ECO:0007669"/>
    <property type="project" value="TreeGrafter"/>
</dbReference>
<name>A0A553JPE5_SHEHA</name>
<dbReference type="GO" id="GO:0006813">
    <property type="term" value="P:potassium ion transport"/>
    <property type="evidence" value="ECO:0007669"/>
    <property type="project" value="UniProtKB-KW"/>
</dbReference>
<dbReference type="PANTHER" id="PTHR46157:SF4">
    <property type="entry name" value="K(+) EFFLUX ANTIPORTER 3, CHLOROPLASTIC"/>
    <property type="match status" value="1"/>
</dbReference>
<evidence type="ECO:0000256" key="4">
    <source>
        <dbReference type="ARBA" id="ARBA00022538"/>
    </source>
</evidence>
<protein>
    <submittedName>
        <fullName evidence="13">Potassium transporter</fullName>
    </submittedName>
</protein>
<dbReference type="OrthoDB" id="9781411at2"/>
<dbReference type="Pfam" id="PF02080">
    <property type="entry name" value="TrkA_C"/>
    <property type="match status" value="1"/>
</dbReference>
<keyword evidence="14" id="KW-1185">Reference proteome</keyword>
<dbReference type="EMBL" id="VKGK01000011">
    <property type="protein sequence ID" value="TRY14315.1"/>
    <property type="molecule type" value="Genomic_DNA"/>
</dbReference>
<feature type="transmembrane region" description="Helical" evidence="10">
    <location>
        <begin position="295"/>
        <end position="314"/>
    </location>
</feature>
<keyword evidence="6" id="KW-0630">Potassium</keyword>
<feature type="transmembrane region" description="Helical" evidence="10">
    <location>
        <begin position="85"/>
        <end position="109"/>
    </location>
</feature>
<dbReference type="PANTHER" id="PTHR46157">
    <property type="entry name" value="K(+) EFFLUX ANTIPORTER 3, CHLOROPLASTIC"/>
    <property type="match status" value="1"/>
</dbReference>
<feature type="transmembrane region" description="Helical" evidence="10">
    <location>
        <begin position="6"/>
        <end position="23"/>
    </location>
</feature>
<comment type="subcellular location">
    <subcellularLocation>
        <location evidence="1">Membrane</location>
        <topology evidence="1">Multi-pass membrane protein</topology>
    </subcellularLocation>
</comment>
<dbReference type="SUPFAM" id="SSF51735">
    <property type="entry name" value="NAD(P)-binding Rossmann-fold domains"/>
    <property type="match status" value="1"/>
</dbReference>
<comment type="caution">
    <text evidence="13">The sequence shown here is derived from an EMBL/GenBank/DDBJ whole genome shotgun (WGS) entry which is preliminary data.</text>
</comment>
<dbReference type="PROSITE" id="PS51202">
    <property type="entry name" value="RCK_C"/>
    <property type="match status" value="1"/>
</dbReference>
<feature type="domain" description="RCK N-terminal" evidence="11">
    <location>
        <begin position="409"/>
        <end position="526"/>
    </location>
</feature>
<dbReference type="PROSITE" id="PS51201">
    <property type="entry name" value="RCK_N"/>
    <property type="match status" value="1"/>
</dbReference>
<evidence type="ECO:0000259" key="11">
    <source>
        <dbReference type="PROSITE" id="PS51201"/>
    </source>
</evidence>
<accession>A0A553JPE5</accession>
<keyword evidence="8" id="KW-0406">Ion transport</keyword>
<feature type="transmembrane region" description="Helical" evidence="10">
    <location>
        <begin position="115"/>
        <end position="134"/>
    </location>
</feature>
<evidence type="ECO:0000256" key="8">
    <source>
        <dbReference type="ARBA" id="ARBA00023065"/>
    </source>
</evidence>
<dbReference type="GO" id="GO:0015297">
    <property type="term" value="F:antiporter activity"/>
    <property type="evidence" value="ECO:0007669"/>
    <property type="project" value="UniProtKB-KW"/>
</dbReference>
<evidence type="ECO:0000256" key="7">
    <source>
        <dbReference type="ARBA" id="ARBA00022989"/>
    </source>
</evidence>
<dbReference type="Gene3D" id="3.30.70.1450">
    <property type="entry name" value="Regulator of K+ conductance, C-terminal domain"/>
    <property type="match status" value="1"/>
</dbReference>